<dbReference type="Proteomes" id="UP001322277">
    <property type="component" value="Chromosome 6"/>
</dbReference>
<name>A0AAX4ILZ9_9PEZI</name>
<dbReference type="RefSeq" id="XP_062781598.1">
    <property type="nucleotide sequence ID" value="XM_062925547.1"/>
</dbReference>
<dbReference type="EMBL" id="CP137310">
    <property type="protein sequence ID" value="WQF84374.1"/>
    <property type="molecule type" value="Genomic_DNA"/>
</dbReference>
<keyword evidence="2" id="KW-1185">Reference proteome</keyword>
<evidence type="ECO:0000313" key="1">
    <source>
        <dbReference type="EMBL" id="WQF84374.1"/>
    </source>
</evidence>
<sequence>MAHRARNYESDDYKLLLSKTERFPHKPTLNCFKRHPLFELYEAAGRLRDCAKAWWLDQNDTAFWENSVSQGEAITKYMKRQAFLLCRELWTKFQSNEEK</sequence>
<dbReference type="AlphaFoldDB" id="A0AAX4ILZ9"/>
<gene>
    <name evidence="1" type="ORF">CDEST_09388</name>
</gene>
<proteinExistence type="predicted"/>
<dbReference type="KEGG" id="cdet:87945891"/>
<reference evidence="2" key="1">
    <citation type="journal article" date="2023" name="bioRxiv">
        <title>Complete genome of the Medicago anthracnose fungus, Colletotrichum destructivum, reveals a mini-chromosome-like region within a core chromosome.</title>
        <authorList>
            <person name="Lapalu N."/>
            <person name="Simon A."/>
            <person name="Lu A."/>
            <person name="Plaumann P.-L."/>
            <person name="Amselem J."/>
            <person name="Pigne S."/>
            <person name="Auger A."/>
            <person name="Koch C."/>
            <person name="Dallery J.-F."/>
            <person name="O'Connell R.J."/>
        </authorList>
    </citation>
    <scope>NUCLEOTIDE SEQUENCE [LARGE SCALE GENOMIC DNA]</scope>
    <source>
        <strain evidence="2">CBS 520.97</strain>
    </source>
</reference>
<protein>
    <submittedName>
        <fullName evidence="1">Uncharacterized protein</fullName>
    </submittedName>
</protein>
<dbReference type="GeneID" id="87945891"/>
<evidence type="ECO:0000313" key="2">
    <source>
        <dbReference type="Proteomes" id="UP001322277"/>
    </source>
</evidence>
<accession>A0AAX4ILZ9</accession>
<organism evidence="1 2">
    <name type="scientific">Colletotrichum destructivum</name>
    <dbReference type="NCBI Taxonomy" id="34406"/>
    <lineage>
        <taxon>Eukaryota</taxon>
        <taxon>Fungi</taxon>
        <taxon>Dikarya</taxon>
        <taxon>Ascomycota</taxon>
        <taxon>Pezizomycotina</taxon>
        <taxon>Sordariomycetes</taxon>
        <taxon>Hypocreomycetidae</taxon>
        <taxon>Glomerellales</taxon>
        <taxon>Glomerellaceae</taxon>
        <taxon>Colletotrichum</taxon>
        <taxon>Colletotrichum destructivum species complex</taxon>
    </lineage>
</organism>